<evidence type="ECO:0000256" key="3">
    <source>
        <dbReference type="ARBA" id="ARBA00022629"/>
    </source>
</evidence>
<dbReference type="EMBL" id="QGQD01000024">
    <property type="protein sequence ID" value="TLD01955.1"/>
    <property type="molecule type" value="Genomic_DNA"/>
</dbReference>
<dbReference type="Pfam" id="PF00480">
    <property type="entry name" value="ROK"/>
    <property type="match status" value="1"/>
</dbReference>
<keyword evidence="3" id="KW-0119">Carbohydrate metabolism</keyword>
<gene>
    <name evidence="4" type="primary">nagC_4</name>
    <name evidence="4" type="ORF">DSM106044_01173</name>
</gene>
<dbReference type="InterPro" id="IPR043129">
    <property type="entry name" value="ATPase_NBD"/>
</dbReference>
<sequence length="387" mass="42786">MGNANNMKLRNQRSIINFLRQQPMSRAELARQTGLTRAAISVLIDTLLGEEIVSEDQLVTGKVGRTSMTIKLNPQKYRILSINIARDICSVGLCDFSGEILMVEKFPQKKEILAKQMLNCLYQKAVDFLKKDRGADRLLGIGITAPGPLDSIKGTILKPSNFENWHQIEVVSYFKEKFECPVYMENNAQALAMAERYYGAGVREESFLELVVDTGVGGGLILNGKPYKGIHGYCGEIGHTTVNLDGERCSCGNHGCLELYAAIPNILRSAMEKDKSLTSWEKIMDAYEAGDAAAVWLVERECRLLAASLTTMMNLLDVGVIFVSGELLYKGAYIYPCMEQLMKDQMLGHRGRSIRICPSGLPKESAMIAGANLVLEKYAAGFETTKS</sequence>
<comment type="function">
    <text evidence="1">Transcriptional repressor of xylose-utilizing enzymes.</text>
</comment>
<dbReference type="PROSITE" id="PS01125">
    <property type="entry name" value="ROK"/>
    <property type="match status" value="1"/>
</dbReference>
<dbReference type="Gene3D" id="3.30.420.40">
    <property type="match status" value="2"/>
</dbReference>
<dbReference type="Proteomes" id="UP000306509">
    <property type="component" value="Unassembled WGS sequence"/>
</dbReference>
<reference evidence="4 5" key="1">
    <citation type="journal article" date="2019" name="Anaerobe">
        <title>Detection of Robinsoniella peoriensis in multiple bone samples of a trauma patient.</title>
        <authorList>
            <person name="Schrottner P."/>
            <person name="Hartwich K."/>
            <person name="Bunk B."/>
            <person name="Schober I."/>
            <person name="Helbig S."/>
            <person name="Rudolph W.W."/>
            <person name="Gunzer F."/>
        </authorList>
    </citation>
    <scope>NUCLEOTIDE SEQUENCE [LARGE SCALE GENOMIC DNA]</scope>
    <source>
        <strain evidence="4 5">DSM 106044</strain>
    </source>
</reference>
<dbReference type="PANTHER" id="PTHR18964">
    <property type="entry name" value="ROK (REPRESSOR, ORF, KINASE) FAMILY"/>
    <property type="match status" value="1"/>
</dbReference>
<comment type="caution">
    <text evidence="4">The sequence shown here is derived from an EMBL/GenBank/DDBJ whole genome shotgun (WGS) entry which is preliminary data.</text>
</comment>
<dbReference type="CDD" id="cd24059">
    <property type="entry name" value="ASKHA_NBD_ROK_TM1224-like"/>
    <property type="match status" value="1"/>
</dbReference>
<comment type="similarity">
    <text evidence="2">Belongs to the ROK (NagC/XylR) family.</text>
</comment>
<dbReference type="GO" id="GO:0042732">
    <property type="term" value="P:D-xylose metabolic process"/>
    <property type="evidence" value="ECO:0007669"/>
    <property type="project" value="UniProtKB-KW"/>
</dbReference>
<accession>A0A4U8QAA2</accession>
<dbReference type="RefSeq" id="WP_138002010.1">
    <property type="nucleotide sequence ID" value="NZ_QGQD01000024.1"/>
</dbReference>
<dbReference type="AlphaFoldDB" id="A0A4U8QAA2"/>
<keyword evidence="3" id="KW-0859">Xylose metabolism</keyword>
<evidence type="ECO:0000256" key="2">
    <source>
        <dbReference type="ARBA" id="ARBA00006479"/>
    </source>
</evidence>
<dbReference type="InterPro" id="IPR036388">
    <property type="entry name" value="WH-like_DNA-bd_sf"/>
</dbReference>
<dbReference type="SUPFAM" id="SSF46785">
    <property type="entry name" value="Winged helix' DNA-binding domain"/>
    <property type="match status" value="1"/>
</dbReference>
<dbReference type="InterPro" id="IPR000600">
    <property type="entry name" value="ROK"/>
</dbReference>
<dbReference type="STRING" id="180332.GCA_000797495_04383"/>
<evidence type="ECO:0000313" key="5">
    <source>
        <dbReference type="Proteomes" id="UP000306509"/>
    </source>
</evidence>
<proteinExistence type="inferred from homology"/>
<dbReference type="PANTHER" id="PTHR18964:SF149">
    <property type="entry name" value="BIFUNCTIONAL UDP-N-ACETYLGLUCOSAMINE 2-EPIMERASE_N-ACETYLMANNOSAMINE KINASE"/>
    <property type="match status" value="1"/>
</dbReference>
<dbReference type="SUPFAM" id="SSF53067">
    <property type="entry name" value="Actin-like ATPase domain"/>
    <property type="match status" value="1"/>
</dbReference>
<evidence type="ECO:0000313" key="4">
    <source>
        <dbReference type="EMBL" id="TLD01955.1"/>
    </source>
</evidence>
<dbReference type="InterPro" id="IPR036390">
    <property type="entry name" value="WH_DNA-bd_sf"/>
</dbReference>
<name>A0A4U8QAA2_9FIRM</name>
<protein>
    <submittedName>
        <fullName evidence="4">N-acetylglucosamine repressor</fullName>
    </submittedName>
</protein>
<dbReference type="InterPro" id="IPR049874">
    <property type="entry name" value="ROK_cs"/>
</dbReference>
<dbReference type="Gene3D" id="1.10.10.10">
    <property type="entry name" value="Winged helix-like DNA-binding domain superfamily/Winged helix DNA-binding domain"/>
    <property type="match status" value="1"/>
</dbReference>
<keyword evidence="5" id="KW-1185">Reference proteome</keyword>
<organism evidence="4 5">
    <name type="scientific">Robinsoniella peoriensis</name>
    <dbReference type="NCBI Taxonomy" id="180332"/>
    <lineage>
        <taxon>Bacteria</taxon>
        <taxon>Bacillati</taxon>
        <taxon>Bacillota</taxon>
        <taxon>Clostridia</taxon>
        <taxon>Lachnospirales</taxon>
        <taxon>Lachnospiraceae</taxon>
        <taxon>Robinsoniella</taxon>
    </lineage>
</organism>
<evidence type="ECO:0000256" key="1">
    <source>
        <dbReference type="ARBA" id="ARBA00002486"/>
    </source>
</evidence>